<dbReference type="PANTHER" id="PTHR46401:SF2">
    <property type="entry name" value="GLYCOSYLTRANSFERASE WBBK-RELATED"/>
    <property type="match status" value="1"/>
</dbReference>
<keyword evidence="5" id="KW-1185">Reference proteome</keyword>
<proteinExistence type="predicted"/>
<evidence type="ECO:0000256" key="1">
    <source>
        <dbReference type="ARBA" id="ARBA00022676"/>
    </source>
</evidence>
<dbReference type="SUPFAM" id="SSF53756">
    <property type="entry name" value="UDP-Glycosyltransferase/glycogen phosphorylase"/>
    <property type="match status" value="1"/>
</dbReference>
<dbReference type="EMBL" id="CP014209">
    <property type="protein sequence ID" value="ANC32726.1"/>
    <property type="molecule type" value="Genomic_DNA"/>
</dbReference>
<dbReference type="Pfam" id="PF13692">
    <property type="entry name" value="Glyco_trans_1_4"/>
    <property type="match status" value="1"/>
</dbReference>
<dbReference type="GO" id="GO:0009103">
    <property type="term" value="P:lipopolysaccharide biosynthetic process"/>
    <property type="evidence" value="ECO:0007669"/>
    <property type="project" value="TreeGrafter"/>
</dbReference>
<gene>
    <name evidence="4" type="primary">pimA_2</name>
    <name evidence="4" type="ORF">I598_3216</name>
</gene>
<evidence type="ECO:0000313" key="4">
    <source>
        <dbReference type="EMBL" id="ANC32726.1"/>
    </source>
</evidence>
<dbReference type="RefSeq" id="WP_232314194.1">
    <property type="nucleotide sequence ID" value="NZ_CP014209.1"/>
</dbReference>
<dbReference type="STRING" id="1300344.I598_3216"/>
<evidence type="ECO:0000256" key="2">
    <source>
        <dbReference type="ARBA" id="ARBA00022679"/>
    </source>
</evidence>
<keyword evidence="2 4" id="KW-0808">Transferase</keyword>
<dbReference type="InterPro" id="IPR028098">
    <property type="entry name" value="Glyco_trans_4-like_N"/>
</dbReference>
<reference evidence="4 5" key="1">
    <citation type="submission" date="2016-01" db="EMBL/GenBank/DDBJ databases">
        <title>Complete genome sequence of a soil Actinobacterium, Isoptericola dokdonensis DS-3.</title>
        <authorList>
            <person name="Kwon S.-K."/>
            <person name="Kim J.F."/>
        </authorList>
    </citation>
    <scope>NUCLEOTIDE SEQUENCE [LARGE SCALE GENOMIC DNA]</scope>
    <source>
        <strain evidence="4 5">DS-3</strain>
    </source>
</reference>
<dbReference type="KEGG" id="ido:I598_3216"/>
<protein>
    <submittedName>
        <fullName evidence="4">GDP-mannose-dependent alpha-(1-2)-phosphatidylinositol mannosyltransferase</fullName>
        <ecNumber evidence="4">2.4.1.57</ecNumber>
    </submittedName>
</protein>
<accession>A0A168FYD7</accession>
<dbReference type="Proteomes" id="UP000076794">
    <property type="component" value="Chromosome"/>
</dbReference>
<sequence length="353" mass="36864">MSGTITFVTTASPAPMGMQVYEEEVIARAPGVLGADVVTRRAVLRSLRSPLPGTHRVPAWVLRDAPTAVRRAAGALLYRGSDVVHRMSLAHPPAPGPEVVTVHDTVAWRFDDEASPEPHAAAETRRAAAVVAPSQFSADDVAERLGLERVIAIPNGVDGRFFDAVPLDAAGLAGIGVRGRFVLNAGGSARRKNLDALAAAWPAVRSAHPDVSLVLCGPESERRHRLFDPLEGTVQTGRLPDALLPGLVAAAEVVVVPSLHEGFGLPVLEAMAAGTTVVAADRTALPEVVGDAGILVEPDAGGIADGLVHALDGTGVDVLRRAGRARAERFTWDASAAAHGEVWRAVLAGREPR</sequence>
<dbReference type="PATRIC" id="fig|1300344.3.peg.3235"/>
<name>A0A168FYD7_9MICO</name>
<feature type="domain" description="Glycosyltransferase subfamily 4-like N-terminal" evidence="3">
    <location>
        <begin position="38"/>
        <end position="158"/>
    </location>
</feature>
<keyword evidence="1 4" id="KW-0328">Glycosyltransferase</keyword>
<organism evidence="4 5">
    <name type="scientific">Isoptericola dokdonensis DS-3</name>
    <dbReference type="NCBI Taxonomy" id="1300344"/>
    <lineage>
        <taxon>Bacteria</taxon>
        <taxon>Bacillati</taxon>
        <taxon>Actinomycetota</taxon>
        <taxon>Actinomycetes</taxon>
        <taxon>Micrococcales</taxon>
        <taxon>Promicromonosporaceae</taxon>
        <taxon>Isoptericola</taxon>
    </lineage>
</organism>
<evidence type="ECO:0000259" key="3">
    <source>
        <dbReference type="Pfam" id="PF13439"/>
    </source>
</evidence>
<dbReference type="Gene3D" id="3.40.50.2000">
    <property type="entry name" value="Glycogen Phosphorylase B"/>
    <property type="match status" value="2"/>
</dbReference>
<dbReference type="GO" id="GO:0016757">
    <property type="term" value="F:glycosyltransferase activity"/>
    <property type="evidence" value="ECO:0007669"/>
    <property type="project" value="UniProtKB-KW"/>
</dbReference>
<dbReference type="EC" id="2.4.1.57" evidence="4"/>
<dbReference type="AlphaFoldDB" id="A0A168FYD7"/>
<evidence type="ECO:0000313" key="5">
    <source>
        <dbReference type="Proteomes" id="UP000076794"/>
    </source>
</evidence>
<dbReference type="PANTHER" id="PTHR46401">
    <property type="entry name" value="GLYCOSYLTRANSFERASE WBBK-RELATED"/>
    <property type="match status" value="1"/>
</dbReference>
<dbReference type="Pfam" id="PF13439">
    <property type="entry name" value="Glyco_transf_4"/>
    <property type="match status" value="1"/>
</dbReference>